<dbReference type="EMBL" id="UINC01001015">
    <property type="protein sequence ID" value="SUZ67545.1"/>
    <property type="molecule type" value="Genomic_DNA"/>
</dbReference>
<dbReference type="InterPro" id="IPR016163">
    <property type="entry name" value="Ald_DH_C"/>
</dbReference>
<dbReference type="CDD" id="cd07103">
    <property type="entry name" value="ALDH_F5_SSADH_GabD"/>
    <property type="match status" value="1"/>
</dbReference>
<dbReference type="InterPro" id="IPR050740">
    <property type="entry name" value="Aldehyde_DH_Superfamily"/>
</dbReference>
<dbReference type="Gene3D" id="3.40.605.10">
    <property type="entry name" value="Aldehyde Dehydrogenase, Chain A, domain 1"/>
    <property type="match status" value="1"/>
</dbReference>
<organism evidence="4">
    <name type="scientific">marine metagenome</name>
    <dbReference type="NCBI Taxonomy" id="408172"/>
    <lineage>
        <taxon>unclassified sequences</taxon>
        <taxon>metagenomes</taxon>
        <taxon>ecological metagenomes</taxon>
    </lineage>
</organism>
<reference evidence="4" key="1">
    <citation type="submission" date="2018-05" db="EMBL/GenBank/DDBJ databases">
        <authorList>
            <person name="Lanie J.A."/>
            <person name="Ng W.-L."/>
            <person name="Kazmierczak K.M."/>
            <person name="Andrzejewski T.M."/>
            <person name="Davidsen T.M."/>
            <person name="Wayne K.J."/>
            <person name="Tettelin H."/>
            <person name="Glass J.I."/>
            <person name="Rusch D."/>
            <person name="Podicherti R."/>
            <person name="Tsui H.-C.T."/>
            <person name="Winkler M.E."/>
        </authorList>
    </citation>
    <scope>NUCLEOTIDE SEQUENCE</scope>
</reference>
<dbReference type="InterPro" id="IPR016161">
    <property type="entry name" value="Ald_DH/histidinol_DH"/>
</dbReference>
<dbReference type="Gene3D" id="3.40.309.10">
    <property type="entry name" value="Aldehyde Dehydrogenase, Chain A, domain 2"/>
    <property type="match status" value="1"/>
</dbReference>
<dbReference type="PANTHER" id="PTHR43353">
    <property type="entry name" value="SUCCINATE-SEMIALDEHYDE DEHYDROGENASE, MITOCHONDRIAL"/>
    <property type="match status" value="1"/>
</dbReference>
<gene>
    <name evidence="4" type="ORF">METZ01_LOCUS20399</name>
</gene>
<dbReference type="FunFam" id="3.40.605.10:FF:000007">
    <property type="entry name" value="NAD/NADP-dependent betaine aldehyde dehydrogenase"/>
    <property type="match status" value="1"/>
</dbReference>
<dbReference type="SUPFAM" id="SSF53720">
    <property type="entry name" value="ALDH-like"/>
    <property type="match status" value="1"/>
</dbReference>
<keyword evidence="2" id="KW-0560">Oxidoreductase</keyword>
<feature type="domain" description="Aldehyde dehydrogenase" evidence="3">
    <location>
        <begin position="11"/>
        <end position="470"/>
    </location>
</feature>
<protein>
    <recommendedName>
        <fullName evidence="3">Aldehyde dehydrogenase domain-containing protein</fullName>
    </recommendedName>
</protein>
<dbReference type="InterPro" id="IPR015590">
    <property type="entry name" value="Aldehyde_DH_dom"/>
</dbReference>
<name>A0A381PKJ5_9ZZZZ</name>
<dbReference type="GO" id="GO:0009450">
    <property type="term" value="P:gamma-aminobutyric acid catabolic process"/>
    <property type="evidence" value="ECO:0007669"/>
    <property type="project" value="TreeGrafter"/>
</dbReference>
<dbReference type="AlphaFoldDB" id="A0A381PKJ5"/>
<sequence>MRTQLYINGEWRDSENGAEFTVWNPASGSELADVASGTAADAVRAVDAAATAQVAWAAEPPRVRSEILRACWKHLLDHTDELADLIVSEHGKPRIDAAGEVAYAAEFFRWNAEETVRIHGTIGVSPSGGNKIIVHHPPVGVVVMVTPWNFPAAMITRKVAPALGAGNGVVIKPPKYAPLTALRVAELLSEAGVPDGLVNVVPSQTASTVFDAAVTHNATRMVSFTGSTDVGKILLRSCADRVLKVAMELGGNAPFVVFGDADIDAAVEGAMIAKMRHSAETCTAANRFLVESSAVDTFTGKLAEAMSAVKVGDGFDPEVTCGPMIDASAVASIDQLVSSAVDGGAATVIGGSPIEGPGYFYEPTVLAGVSADADIVHHEIFGPVAPIVPFDDLDAMIEQANDTEMGLTGYVYTSDLAKGLAVSERIQAGMIGLNRGAVSDPAAPFGGMKQSGLGREGAQEGILEFCETQYIATDW</sequence>
<dbReference type="Pfam" id="PF00171">
    <property type="entry name" value="Aldedh"/>
    <property type="match status" value="1"/>
</dbReference>
<dbReference type="InterPro" id="IPR029510">
    <property type="entry name" value="Ald_DH_CS_GLU"/>
</dbReference>
<evidence type="ECO:0000256" key="1">
    <source>
        <dbReference type="ARBA" id="ARBA00009986"/>
    </source>
</evidence>
<dbReference type="FunFam" id="3.40.309.10:FF:000004">
    <property type="entry name" value="Succinate-semialdehyde dehydrogenase I"/>
    <property type="match status" value="1"/>
</dbReference>
<dbReference type="GO" id="GO:0004777">
    <property type="term" value="F:succinate-semialdehyde dehydrogenase (NAD+) activity"/>
    <property type="evidence" value="ECO:0007669"/>
    <property type="project" value="TreeGrafter"/>
</dbReference>
<dbReference type="PROSITE" id="PS00687">
    <property type="entry name" value="ALDEHYDE_DEHYDR_GLU"/>
    <property type="match status" value="1"/>
</dbReference>
<dbReference type="PANTHER" id="PTHR43353:SF5">
    <property type="entry name" value="SUCCINATE-SEMIALDEHYDE DEHYDROGENASE, MITOCHONDRIAL"/>
    <property type="match status" value="1"/>
</dbReference>
<evidence type="ECO:0000259" key="3">
    <source>
        <dbReference type="Pfam" id="PF00171"/>
    </source>
</evidence>
<dbReference type="InterPro" id="IPR016162">
    <property type="entry name" value="Ald_DH_N"/>
</dbReference>
<comment type="similarity">
    <text evidence="1">Belongs to the aldehyde dehydrogenase family.</text>
</comment>
<accession>A0A381PKJ5</accession>
<evidence type="ECO:0000313" key="4">
    <source>
        <dbReference type="EMBL" id="SUZ67545.1"/>
    </source>
</evidence>
<evidence type="ECO:0000256" key="2">
    <source>
        <dbReference type="ARBA" id="ARBA00023002"/>
    </source>
</evidence>
<proteinExistence type="inferred from homology"/>